<proteinExistence type="predicted"/>
<name>A0A7S3MCS5_9STRA</name>
<dbReference type="AlphaFoldDB" id="A0A7S3MCS5"/>
<accession>A0A7S3MCS5</accession>
<evidence type="ECO:0000313" key="2">
    <source>
        <dbReference type="EMBL" id="CAE0294348.1"/>
    </source>
</evidence>
<protein>
    <submittedName>
        <fullName evidence="2">Uncharacterized protein</fullName>
    </submittedName>
</protein>
<dbReference type="EMBL" id="HBIC01045405">
    <property type="protein sequence ID" value="CAE0294348.1"/>
    <property type="molecule type" value="Transcribed_RNA"/>
</dbReference>
<gene>
    <name evidence="2" type="ORF">SELO1098_LOCUS23200</name>
</gene>
<feature type="compositionally biased region" description="Basic and acidic residues" evidence="1">
    <location>
        <begin position="89"/>
        <end position="102"/>
    </location>
</feature>
<organism evidence="2">
    <name type="scientific">Spumella elongata</name>
    <dbReference type="NCBI Taxonomy" id="89044"/>
    <lineage>
        <taxon>Eukaryota</taxon>
        <taxon>Sar</taxon>
        <taxon>Stramenopiles</taxon>
        <taxon>Ochrophyta</taxon>
        <taxon>Chrysophyceae</taxon>
        <taxon>Chromulinales</taxon>
        <taxon>Chromulinaceae</taxon>
        <taxon>Spumella</taxon>
    </lineage>
</organism>
<evidence type="ECO:0000256" key="1">
    <source>
        <dbReference type="SAM" id="MobiDB-lite"/>
    </source>
</evidence>
<feature type="region of interest" description="Disordered" evidence="1">
    <location>
        <begin position="28"/>
        <end position="106"/>
    </location>
</feature>
<reference evidence="2" key="1">
    <citation type="submission" date="2021-01" db="EMBL/GenBank/DDBJ databases">
        <authorList>
            <person name="Corre E."/>
            <person name="Pelletier E."/>
            <person name="Niang G."/>
            <person name="Scheremetjew M."/>
            <person name="Finn R."/>
            <person name="Kale V."/>
            <person name="Holt S."/>
            <person name="Cochrane G."/>
            <person name="Meng A."/>
            <person name="Brown T."/>
            <person name="Cohen L."/>
        </authorList>
    </citation>
    <scope>NUCLEOTIDE SEQUENCE</scope>
    <source>
        <strain evidence="2">CCAP 955/1</strain>
    </source>
</reference>
<sequence>MTEQEKKREKFCVELSSVWSCIDIDSYPDVSDIKDPGPPKTDSSPVGKGQVQQESLKKAKAAPSGTPLLSMEQFLPDSAPSSSYGCGEARSDIDSAEKRKQGFGEVPHLPYSINSLGINHSDTIYN</sequence>